<evidence type="ECO:0000256" key="1">
    <source>
        <dbReference type="ARBA" id="ARBA00004141"/>
    </source>
</evidence>
<keyword evidence="9 10" id="KW-0472">Membrane</keyword>
<evidence type="ECO:0000256" key="7">
    <source>
        <dbReference type="ARBA" id="ARBA00022840"/>
    </source>
</evidence>
<keyword evidence="3" id="KW-0813">Transport</keyword>
<dbReference type="GO" id="GO:0005524">
    <property type="term" value="F:ATP binding"/>
    <property type="evidence" value="ECO:0007669"/>
    <property type="project" value="UniProtKB-KW"/>
</dbReference>
<dbReference type="CDD" id="cd18580">
    <property type="entry name" value="ABC_6TM_ABCC_D2"/>
    <property type="match status" value="1"/>
</dbReference>
<dbReference type="InterPro" id="IPR050173">
    <property type="entry name" value="ABC_transporter_C-like"/>
</dbReference>
<keyword evidence="8 10" id="KW-1133">Transmembrane helix</keyword>
<feature type="transmembrane region" description="Helical" evidence="10">
    <location>
        <begin position="692"/>
        <end position="716"/>
    </location>
</feature>
<keyword evidence="7" id="KW-0067">ATP-binding</keyword>
<feature type="domain" description="ABC transporter" evidence="11">
    <location>
        <begin position="1010"/>
        <end position="1242"/>
    </location>
</feature>
<dbReference type="InterPro" id="IPR027417">
    <property type="entry name" value="P-loop_NTPase"/>
</dbReference>
<evidence type="ECO:0000256" key="8">
    <source>
        <dbReference type="ARBA" id="ARBA00022989"/>
    </source>
</evidence>
<feature type="transmembrane region" description="Helical" evidence="10">
    <location>
        <begin position="736"/>
        <end position="764"/>
    </location>
</feature>
<dbReference type="Pfam" id="PF00664">
    <property type="entry name" value="ABC_membrane"/>
    <property type="match status" value="2"/>
</dbReference>
<dbReference type="SUPFAM" id="SSF90123">
    <property type="entry name" value="ABC transporter transmembrane region"/>
    <property type="match status" value="2"/>
</dbReference>
<sequence>MNSNNKRLAKPGFISRIIVWWLYPLAWNSVKESKKDEKYLQPILEGLRPDENSKKLQKAWENEMSLKNPSFMRALFKAFGYDYLKIGIPFTISLFGNLGISILLSKIIDYFENEEAGLWVAAVYSILLLIVSVIAFIQNERGYLESMLLGIKIESSISLLLYENTLAFSANSLGPKSSQGKIVNLVSSDIENFRNLSMTVSIWVFPIYFIAAMVTIAFFLGWAGVIGLTLVLFSFPMQMFLSRMTSRKLNKTSKYIDSRINLISNIFDGIRIIKLYGWEVPFMNMISLIRGYEISEYWKSTILKIFAYGVNISGQGIIILITFALYIRISGPLEYSNIYCGMSILMISYSYMTGNVALGMLQRGLYISTCNRTKEALMSQHVKKYPHQENAIGAISFREVNSSWAPMPETAPDPKLTHGFVSTLDNIDESLGGYNFTVEPGELCAVIGSVGSGKTKLLHTILGETFIYGGEIKMGGSLAYVEQEPWIIAGTVKDNILMSEPYEQSKYESVLKCCCLEEDVNAMSNGDNTHVGEHGCNLSGGQRARISLARAVYADKDIYLLDDPFSAVDARVAENILKVCIKGRLKRKTIIMVTNQLYYLPFCSKILLVDNGKIIFEGNYDKLRHEEWALEMIGKNGENNQDDRTNYQIKDMKEVAKDPASKSQDETQSDEEEDTISSKAVKLRVYFQFLKAGFRSFCVLLIFLSICAVAQTVYIIMQYWITYWCSKSDGEQKKAFYPLVLLVATLCVFFTAFCQGAFIINVLLYASKLLHNTVFARLLFAPITFYDENPGGKLLNIFSRDIFIVDAFVSAGLSDSLRMFLIIFALLVTTVYIVPYSLIVIVIYLSFFYMVHVLLIKRIRYLKQLDLSSRNPVNEWFGITFDGLRTIRCYNFHGYFKNAAISKVTQALQVSFNFIINSRCLILSGSTCVGVCLGLNALIIVAFVDKSNASLASLSLSFTSTIMQLLPYLIRTIVDTEIYMSSTERVNQFRNIYPEEDSETKSLNITEGKIEFKDVTMRYNEHSEFILKGVSFEIEGGKRYGVIGRTGSGKSTLFQVLFRLYHMQDGAIYIDGQDINTVSLASLRKNMSIIPQIPFIFTETLRNNLDPLHEHTDEDLLDALDSVSLSYYFQCFNGLDTQLASNFSISAGQKQLICLARAILRQNKILVIDEATAFTDGQTDELIQNIISEKFKGSTVLTIAHRLSTIINYDGIILIDGGEIMKIGKPDEMIEKRRITMREMTKKGRSDIEFALRPQYESMTCSRLTLSSIQETPMSLTPIAPQPASPISHVVKKNAAFSEYTAYRGLTYKRIQSRGEGDTTFLKSQYESITGSIRSSIRRFESINIL</sequence>
<keyword evidence="5" id="KW-0677">Repeat</keyword>
<feature type="transmembrane region" description="Helical" evidence="10">
    <location>
        <begin position="833"/>
        <end position="855"/>
    </location>
</feature>
<accession>A0AAU9J4C4</accession>
<dbReference type="PROSITE" id="PS50929">
    <property type="entry name" value="ABC_TM1F"/>
    <property type="match status" value="2"/>
</dbReference>
<dbReference type="SUPFAM" id="SSF52540">
    <property type="entry name" value="P-loop containing nucleoside triphosphate hydrolases"/>
    <property type="match status" value="2"/>
</dbReference>
<keyword evidence="6" id="KW-0547">Nucleotide-binding</keyword>
<comment type="subcellular location">
    <subcellularLocation>
        <location evidence="1">Membrane</location>
        <topology evidence="1">Multi-pass membrane protein</topology>
    </subcellularLocation>
</comment>
<comment type="caution">
    <text evidence="13">The sequence shown here is derived from an EMBL/GenBank/DDBJ whole genome shotgun (WGS) entry which is preliminary data.</text>
</comment>
<protein>
    <submittedName>
        <fullName evidence="13">Uncharacterized protein</fullName>
    </submittedName>
</protein>
<feature type="domain" description="ABC transporter" evidence="11">
    <location>
        <begin position="416"/>
        <end position="636"/>
    </location>
</feature>
<dbReference type="PROSITE" id="PS50893">
    <property type="entry name" value="ABC_TRANSPORTER_2"/>
    <property type="match status" value="2"/>
</dbReference>
<evidence type="ECO:0000313" key="13">
    <source>
        <dbReference type="EMBL" id="CAG9320126.1"/>
    </source>
</evidence>
<dbReference type="PROSITE" id="PS00211">
    <property type="entry name" value="ABC_TRANSPORTER_1"/>
    <property type="match status" value="2"/>
</dbReference>
<evidence type="ECO:0000256" key="9">
    <source>
        <dbReference type="ARBA" id="ARBA00023136"/>
    </source>
</evidence>
<evidence type="ECO:0000256" key="6">
    <source>
        <dbReference type="ARBA" id="ARBA00022741"/>
    </source>
</evidence>
<dbReference type="InterPro" id="IPR017871">
    <property type="entry name" value="ABC_transporter-like_CS"/>
</dbReference>
<dbReference type="GO" id="GO:0016887">
    <property type="term" value="F:ATP hydrolysis activity"/>
    <property type="evidence" value="ECO:0007669"/>
    <property type="project" value="InterPro"/>
</dbReference>
<keyword evidence="14" id="KW-1185">Reference proteome</keyword>
<dbReference type="FunFam" id="3.40.50.300:FF:000163">
    <property type="entry name" value="Multidrug resistance-associated protein member 4"/>
    <property type="match status" value="1"/>
</dbReference>
<keyword evidence="4 10" id="KW-0812">Transmembrane</keyword>
<dbReference type="SMART" id="SM00382">
    <property type="entry name" value="AAA"/>
    <property type="match status" value="2"/>
</dbReference>
<evidence type="ECO:0000256" key="5">
    <source>
        <dbReference type="ARBA" id="ARBA00022737"/>
    </source>
</evidence>
<feature type="transmembrane region" description="Helical" evidence="10">
    <location>
        <begin position="921"/>
        <end position="944"/>
    </location>
</feature>
<comment type="similarity">
    <text evidence="2">Belongs to the ABC transporter superfamily. ABCC family. Conjugate transporter (TC 3.A.1.208) subfamily.</text>
</comment>
<evidence type="ECO:0000256" key="4">
    <source>
        <dbReference type="ARBA" id="ARBA00022692"/>
    </source>
</evidence>
<dbReference type="PANTHER" id="PTHR24223">
    <property type="entry name" value="ATP-BINDING CASSETTE SUB-FAMILY C"/>
    <property type="match status" value="1"/>
</dbReference>
<feature type="transmembrane region" description="Helical" evidence="10">
    <location>
        <begin position="12"/>
        <end position="30"/>
    </location>
</feature>
<dbReference type="InterPro" id="IPR044726">
    <property type="entry name" value="ABCC_6TM_D2"/>
</dbReference>
<evidence type="ECO:0000256" key="2">
    <source>
        <dbReference type="ARBA" id="ARBA00009726"/>
    </source>
</evidence>
<dbReference type="Gene3D" id="3.40.50.300">
    <property type="entry name" value="P-loop containing nucleotide triphosphate hydrolases"/>
    <property type="match status" value="2"/>
</dbReference>
<evidence type="ECO:0000259" key="11">
    <source>
        <dbReference type="PROSITE" id="PS50893"/>
    </source>
</evidence>
<proteinExistence type="inferred from homology"/>
<dbReference type="InterPro" id="IPR036640">
    <property type="entry name" value="ABC1_TM_sf"/>
</dbReference>
<feature type="transmembrane region" description="Helical" evidence="10">
    <location>
        <begin position="202"/>
        <end position="235"/>
    </location>
</feature>
<gene>
    <name evidence="13" type="ORF">BSTOLATCC_MIC25361</name>
</gene>
<feature type="transmembrane region" description="Helical" evidence="10">
    <location>
        <begin position="335"/>
        <end position="358"/>
    </location>
</feature>
<evidence type="ECO:0000256" key="10">
    <source>
        <dbReference type="SAM" id="Phobius"/>
    </source>
</evidence>
<name>A0AAU9J4C4_9CILI</name>
<dbReference type="EMBL" id="CAJZBQ010000024">
    <property type="protein sequence ID" value="CAG9320126.1"/>
    <property type="molecule type" value="Genomic_DNA"/>
</dbReference>
<organism evidence="13 14">
    <name type="scientific">Blepharisma stoltei</name>
    <dbReference type="NCBI Taxonomy" id="1481888"/>
    <lineage>
        <taxon>Eukaryota</taxon>
        <taxon>Sar</taxon>
        <taxon>Alveolata</taxon>
        <taxon>Ciliophora</taxon>
        <taxon>Postciliodesmatophora</taxon>
        <taxon>Heterotrichea</taxon>
        <taxon>Heterotrichida</taxon>
        <taxon>Blepharismidae</taxon>
        <taxon>Blepharisma</taxon>
    </lineage>
</organism>
<dbReference type="CDD" id="cd18579">
    <property type="entry name" value="ABC_6TM_ABCC_D1"/>
    <property type="match status" value="1"/>
</dbReference>
<dbReference type="Gene3D" id="1.20.1560.10">
    <property type="entry name" value="ABC transporter type 1, transmembrane domain"/>
    <property type="match status" value="2"/>
</dbReference>
<dbReference type="Proteomes" id="UP001162131">
    <property type="component" value="Unassembled WGS sequence"/>
</dbReference>
<reference evidence="13" key="1">
    <citation type="submission" date="2021-09" db="EMBL/GenBank/DDBJ databases">
        <authorList>
            <consortium name="AG Swart"/>
            <person name="Singh M."/>
            <person name="Singh A."/>
            <person name="Seah K."/>
            <person name="Emmerich C."/>
        </authorList>
    </citation>
    <scope>NUCLEOTIDE SEQUENCE</scope>
    <source>
        <strain evidence="13">ATCC30299</strain>
    </source>
</reference>
<dbReference type="InterPro" id="IPR011527">
    <property type="entry name" value="ABC1_TM_dom"/>
</dbReference>
<dbReference type="InterPro" id="IPR003593">
    <property type="entry name" value="AAA+_ATPase"/>
</dbReference>
<feature type="domain" description="ABC transmembrane type-1" evidence="12">
    <location>
        <begin position="699"/>
        <end position="963"/>
    </location>
</feature>
<evidence type="ECO:0000313" key="14">
    <source>
        <dbReference type="Proteomes" id="UP001162131"/>
    </source>
</evidence>
<feature type="transmembrane region" description="Helical" evidence="10">
    <location>
        <begin position="803"/>
        <end position="827"/>
    </location>
</feature>
<dbReference type="FunFam" id="3.40.50.300:FF:000973">
    <property type="entry name" value="Multidrug resistance-associated protein 4"/>
    <property type="match status" value="1"/>
</dbReference>
<evidence type="ECO:0000259" key="12">
    <source>
        <dbReference type="PROSITE" id="PS50929"/>
    </source>
</evidence>
<dbReference type="InterPro" id="IPR003439">
    <property type="entry name" value="ABC_transporter-like_ATP-bd"/>
</dbReference>
<feature type="transmembrane region" description="Helical" evidence="10">
    <location>
        <begin position="86"/>
        <end position="104"/>
    </location>
</feature>
<dbReference type="InterPro" id="IPR044746">
    <property type="entry name" value="ABCC_6TM_D1"/>
</dbReference>
<dbReference type="CDD" id="cd03244">
    <property type="entry name" value="ABCC_MRP_domain2"/>
    <property type="match status" value="1"/>
</dbReference>
<dbReference type="CDD" id="cd03250">
    <property type="entry name" value="ABCC_MRP_domain1"/>
    <property type="match status" value="1"/>
</dbReference>
<feature type="domain" description="ABC transmembrane type-1" evidence="12">
    <location>
        <begin position="92"/>
        <end position="325"/>
    </location>
</feature>
<dbReference type="Pfam" id="PF00005">
    <property type="entry name" value="ABC_tran"/>
    <property type="match status" value="2"/>
</dbReference>
<dbReference type="PANTHER" id="PTHR24223:SF456">
    <property type="entry name" value="MULTIDRUG RESISTANCE-ASSOCIATED PROTEIN LETHAL(2)03659"/>
    <property type="match status" value="1"/>
</dbReference>
<dbReference type="GO" id="GO:0140359">
    <property type="term" value="F:ABC-type transporter activity"/>
    <property type="evidence" value="ECO:0007669"/>
    <property type="project" value="InterPro"/>
</dbReference>
<feature type="transmembrane region" description="Helical" evidence="10">
    <location>
        <begin position="305"/>
        <end position="329"/>
    </location>
</feature>
<evidence type="ECO:0000256" key="3">
    <source>
        <dbReference type="ARBA" id="ARBA00022448"/>
    </source>
</evidence>
<feature type="transmembrane region" description="Helical" evidence="10">
    <location>
        <begin position="116"/>
        <end position="137"/>
    </location>
</feature>
<dbReference type="GO" id="GO:0016020">
    <property type="term" value="C:membrane"/>
    <property type="evidence" value="ECO:0007669"/>
    <property type="project" value="UniProtKB-SubCell"/>
</dbReference>